<evidence type="ECO:0000313" key="1">
    <source>
        <dbReference type="EMBL" id="KAL3775713.1"/>
    </source>
</evidence>
<protein>
    <submittedName>
        <fullName evidence="1">Uncharacterized protein</fullName>
    </submittedName>
</protein>
<evidence type="ECO:0000313" key="2">
    <source>
        <dbReference type="Proteomes" id="UP001530400"/>
    </source>
</evidence>
<dbReference type="EMBL" id="JALLPJ020001141">
    <property type="protein sequence ID" value="KAL3775713.1"/>
    <property type="molecule type" value="Genomic_DNA"/>
</dbReference>
<sequence>MPESAAIITVASSICPFTLKPIADIPSDNVAIIHHESIQCGRCTLSKLIPYLHEGISSRECPVCQASNVTTVYDVDSSLMHRQQQSYVQAVDTKGTESDLVNLSHECPEGRIVSFKYGTISYHLWVEHDSIALQRIASVMGMDVSNGLKIIYKGKIIYPSSSISIVEASEQILDISNADFLHCRKKPSLVLMGLRQSAANNLASTTSGCSYANMFKSLATTLLWPSNILNNARHGIQFTWQSICTILGGIYLFARSLLYPPEPRAD</sequence>
<dbReference type="AlphaFoldDB" id="A0ABD3NIG0"/>
<proteinExistence type="predicted"/>
<keyword evidence="2" id="KW-1185">Reference proteome</keyword>
<comment type="caution">
    <text evidence="1">The sequence shown here is derived from an EMBL/GenBank/DDBJ whole genome shotgun (WGS) entry which is preliminary data.</text>
</comment>
<reference evidence="1 2" key="1">
    <citation type="submission" date="2024-10" db="EMBL/GenBank/DDBJ databases">
        <title>Updated reference genomes for cyclostephanoid diatoms.</title>
        <authorList>
            <person name="Roberts W.R."/>
            <person name="Alverson A.J."/>
        </authorList>
    </citation>
    <scope>NUCLEOTIDE SEQUENCE [LARGE SCALE GENOMIC DNA]</scope>
    <source>
        <strain evidence="1 2">AJA010-31</strain>
    </source>
</reference>
<organism evidence="1 2">
    <name type="scientific">Cyclotella atomus</name>
    <dbReference type="NCBI Taxonomy" id="382360"/>
    <lineage>
        <taxon>Eukaryota</taxon>
        <taxon>Sar</taxon>
        <taxon>Stramenopiles</taxon>
        <taxon>Ochrophyta</taxon>
        <taxon>Bacillariophyta</taxon>
        <taxon>Coscinodiscophyceae</taxon>
        <taxon>Thalassiosirophycidae</taxon>
        <taxon>Stephanodiscales</taxon>
        <taxon>Stephanodiscaceae</taxon>
        <taxon>Cyclotella</taxon>
    </lineage>
</organism>
<gene>
    <name evidence="1" type="ORF">ACHAWO_011913</name>
</gene>
<accession>A0ABD3NIG0</accession>
<name>A0ABD3NIG0_9STRA</name>
<dbReference type="Proteomes" id="UP001530400">
    <property type="component" value="Unassembled WGS sequence"/>
</dbReference>